<keyword evidence="4" id="KW-1003">Cell membrane</keyword>
<keyword evidence="10 13" id="KW-1133">Transmembrane helix</keyword>
<dbReference type="InterPro" id="IPR044537">
    <property type="entry name" value="Rip2-like"/>
</dbReference>
<dbReference type="PATRIC" id="fig|857265.3.peg.3477"/>
<dbReference type="STRING" id="857265.WG78_16960"/>
<evidence type="ECO:0000256" key="12">
    <source>
        <dbReference type="ARBA" id="ARBA00023136"/>
    </source>
</evidence>
<gene>
    <name evidence="14" type="ORF">WG78_16960</name>
</gene>
<evidence type="ECO:0000313" key="15">
    <source>
        <dbReference type="Proteomes" id="UP000037939"/>
    </source>
</evidence>
<reference evidence="14 15" key="1">
    <citation type="submission" date="2015-07" db="EMBL/GenBank/DDBJ databases">
        <title>Draft genome sequence of the Amantichitinum ursilacus IGB-41, a new chitin-degrading bacterium.</title>
        <authorList>
            <person name="Kirstahler P."/>
            <person name="Guenther M."/>
            <person name="Grumaz C."/>
            <person name="Rupp S."/>
            <person name="Zibek S."/>
            <person name="Sohn K."/>
        </authorList>
    </citation>
    <scope>NUCLEOTIDE SEQUENCE [LARGE SCALE GENOMIC DNA]</scope>
    <source>
        <strain evidence="14 15">IGB-41</strain>
    </source>
</reference>
<keyword evidence="5" id="KW-0645">Protease</keyword>
<dbReference type="OrthoDB" id="9800627at2"/>
<dbReference type="GO" id="GO:0046872">
    <property type="term" value="F:metal ion binding"/>
    <property type="evidence" value="ECO:0007669"/>
    <property type="project" value="UniProtKB-KW"/>
</dbReference>
<evidence type="ECO:0000256" key="4">
    <source>
        <dbReference type="ARBA" id="ARBA00022475"/>
    </source>
</evidence>
<accession>A0A0N0XH34</accession>
<dbReference type="EMBL" id="LAQT01000028">
    <property type="protein sequence ID" value="KPC50515.1"/>
    <property type="molecule type" value="Genomic_DNA"/>
</dbReference>
<dbReference type="CDD" id="cd06158">
    <property type="entry name" value="S2P-M50_like_1"/>
    <property type="match status" value="1"/>
</dbReference>
<proteinExistence type="inferred from homology"/>
<evidence type="ECO:0000256" key="10">
    <source>
        <dbReference type="ARBA" id="ARBA00022989"/>
    </source>
</evidence>
<dbReference type="InterPro" id="IPR052348">
    <property type="entry name" value="Metallopeptidase_M50B"/>
</dbReference>
<keyword evidence="7" id="KW-0479">Metal-binding</keyword>
<feature type="transmembrane region" description="Helical" evidence="13">
    <location>
        <begin position="94"/>
        <end position="115"/>
    </location>
</feature>
<evidence type="ECO:0000256" key="11">
    <source>
        <dbReference type="ARBA" id="ARBA00023049"/>
    </source>
</evidence>
<keyword evidence="9" id="KW-0862">Zinc</keyword>
<feature type="transmembrane region" description="Helical" evidence="13">
    <location>
        <begin position="52"/>
        <end position="74"/>
    </location>
</feature>
<keyword evidence="6 13" id="KW-0812">Transmembrane</keyword>
<dbReference type="AlphaFoldDB" id="A0A0N0XH34"/>
<evidence type="ECO:0000256" key="5">
    <source>
        <dbReference type="ARBA" id="ARBA00022670"/>
    </source>
</evidence>
<dbReference type="Proteomes" id="UP000037939">
    <property type="component" value="Unassembled WGS sequence"/>
</dbReference>
<keyword evidence="8" id="KW-0378">Hydrolase</keyword>
<dbReference type="PANTHER" id="PTHR35864:SF1">
    <property type="entry name" value="ZINC METALLOPROTEASE YWHC-RELATED"/>
    <property type="match status" value="1"/>
</dbReference>
<feature type="transmembrane region" description="Helical" evidence="13">
    <location>
        <begin position="127"/>
        <end position="151"/>
    </location>
</feature>
<evidence type="ECO:0000256" key="13">
    <source>
        <dbReference type="SAM" id="Phobius"/>
    </source>
</evidence>
<keyword evidence="11" id="KW-0482">Metalloprotease</keyword>
<sequence length="214" mass="23410">MDLNLIQKICIWSLPILFALTLHEAAHAYVAKRFGDSTAALAGRVSLNPIRHIDPLGTLLIPLVCMLSGASFLFGWARPTPVDARNLRNPQRDLFWVFAAGPASHLVMAIGWALVWKLAIVLPNFSLQVPMMLMGQAGIGFNLMLLVLNLVPLPPMDGGRMLLLVLPPAKADQLQRAEPYLNGLLILLLITGVLAKVLLPIVGVLYQLLYTLIL</sequence>
<evidence type="ECO:0000256" key="2">
    <source>
        <dbReference type="ARBA" id="ARBA00004651"/>
    </source>
</evidence>
<dbReference type="GO" id="GO:0008237">
    <property type="term" value="F:metallopeptidase activity"/>
    <property type="evidence" value="ECO:0007669"/>
    <property type="project" value="UniProtKB-KW"/>
</dbReference>
<comment type="similarity">
    <text evidence="3">Belongs to the peptidase M50B family.</text>
</comment>
<comment type="cofactor">
    <cofactor evidence="1">
        <name>Zn(2+)</name>
        <dbReference type="ChEBI" id="CHEBI:29105"/>
    </cofactor>
</comment>
<feature type="transmembrane region" description="Helical" evidence="13">
    <location>
        <begin position="184"/>
        <end position="209"/>
    </location>
</feature>
<organism evidence="14 15">
    <name type="scientific">Amantichitinum ursilacus</name>
    <dbReference type="NCBI Taxonomy" id="857265"/>
    <lineage>
        <taxon>Bacteria</taxon>
        <taxon>Pseudomonadati</taxon>
        <taxon>Pseudomonadota</taxon>
        <taxon>Betaproteobacteria</taxon>
        <taxon>Neisseriales</taxon>
        <taxon>Chitinibacteraceae</taxon>
        <taxon>Amantichitinum</taxon>
    </lineage>
</organism>
<evidence type="ECO:0000313" key="14">
    <source>
        <dbReference type="EMBL" id="KPC50515.1"/>
    </source>
</evidence>
<keyword evidence="12 13" id="KW-0472">Membrane</keyword>
<evidence type="ECO:0000256" key="9">
    <source>
        <dbReference type="ARBA" id="ARBA00022833"/>
    </source>
</evidence>
<dbReference type="PANTHER" id="PTHR35864">
    <property type="entry name" value="ZINC METALLOPROTEASE MJ0611-RELATED"/>
    <property type="match status" value="1"/>
</dbReference>
<evidence type="ECO:0000256" key="8">
    <source>
        <dbReference type="ARBA" id="ARBA00022801"/>
    </source>
</evidence>
<comment type="subcellular location">
    <subcellularLocation>
        <location evidence="2">Cell membrane</location>
        <topology evidence="2">Multi-pass membrane protein</topology>
    </subcellularLocation>
</comment>
<evidence type="ECO:0000256" key="7">
    <source>
        <dbReference type="ARBA" id="ARBA00022723"/>
    </source>
</evidence>
<dbReference type="GO" id="GO:0006508">
    <property type="term" value="P:proteolysis"/>
    <property type="evidence" value="ECO:0007669"/>
    <property type="project" value="UniProtKB-KW"/>
</dbReference>
<protein>
    <submittedName>
        <fullName evidence="14">Peptidase family M50</fullName>
    </submittedName>
</protein>
<keyword evidence="15" id="KW-1185">Reference proteome</keyword>
<name>A0A0N0XH34_9NEIS</name>
<dbReference type="RefSeq" id="WP_053939002.1">
    <property type="nucleotide sequence ID" value="NZ_LAQT01000028.1"/>
</dbReference>
<evidence type="ECO:0000256" key="3">
    <source>
        <dbReference type="ARBA" id="ARBA00007931"/>
    </source>
</evidence>
<evidence type="ECO:0000256" key="1">
    <source>
        <dbReference type="ARBA" id="ARBA00001947"/>
    </source>
</evidence>
<comment type="caution">
    <text evidence="14">The sequence shown here is derived from an EMBL/GenBank/DDBJ whole genome shotgun (WGS) entry which is preliminary data.</text>
</comment>
<evidence type="ECO:0000256" key="6">
    <source>
        <dbReference type="ARBA" id="ARBA00022692"/>
    </source>
</evidence>
<dbReference type="GO" id="GO:0005886">
    <property type="term" value="C:plasma membrane"/>
    <property type="evidence" value="ECO:0007669"/>
    <property type="project" value="UniProtKB-SubCell"/>
</dbReference>